<feature type="chain" id="PRO_5003312231" evidence="2">
    <location>
        <begin position="24"/>
        <end position="498"/>
    </location>
</feature>
<organism evidence="3 4">
    <name type="scientific">Haliscomenobacter hydrossis (strain ATCC 27775 / DSM 1100 / LMG 10767 / O)</name>
    <dbReference type="NCBI Taxonomy" id="760192"/>
    <lineage>
        <taxon>Bacteria</taxon>
        <taxon>Pseudomonadati</taxon>
        <taxon>Bacteroidota</taxon>
        <taxon>Saprospiria</taxon>
        <taxon>Saprospirales</taxon>
        <taxon>Haliscomenobacteraceae</taxon>
        <taxon>Haliscomenobacter</taxon>
    </lineage>
</organism>
<name>F4KWQ3_HALH1</name>
<sequence length="498" mass="55003">MNSILNKSICLLLFFHSYLQLCAQNPSTINGSITMSEETLQALSNQHGPNLFRTGMGFEVWNVVYRDVLSNEGVPITRVYLNQKVPGVVITPTIGLAQGSKNITFTVAGIPPQGDFILLYYFNTYPPQFKVFKAGSRLNDGSNRKGLRYATNAPLKIGRGKKYGAISILPARLNPSYTMAIQASTTDSDAWGLGDIFDFFEDLAQTVWEGGKTLAGVFVDATGTIIVQAYGIGQALFTDDGVIIPRYREITAAEYNWANTKIFNGNLPPKDKIIITNLLGFQKRAFVWPTGHGKILMNLGKQGYDNPQNLRLDKGYIQGQVFAHELTHVWQIYHTADISFTLNGLKTQVCDLLGNNAYQVDCGKSWGQYNIEQQATLCEKCFRAREGGTANTCQETYVEANIRKGVNFPNPRSAACQNLINQIAAKTTALNNRADAILAERKRNGLPVESQMIMSPTTGKPMRVEYVPPAILNADAQYVQIKNELAALNQQKAATNCE</sequence>
<dbReference type="EMBL" id="CP002691">
    <property type="protein sequence ID" value="AEE52536.1"/>
    <property type="molecule type" value="Genomic_DNA"/>
</dbReference>
<feature type="signal peptide" evidence="2">
    <location>
        <begin position="1"/>
        <end position="23"/>
    </location>
</feature>
<feature type="coiled-coil region" evidence="1">
    <location>
        <begin position="471"/>
        <end position="498"/>
    </location>
</feature>
<keyword evidence="4" id="KW-1185">Reference proteome</keyword>
<reference evidence="3 4" key="1">
    <citation type="journal article" date="2011" name="Stand. Genomic Sci.">
        <title>Complete genome sequence of Haliscomenobacter hydrossis type strain (O).</title>
        <authorList>
            <consortium name="US DOE Joint Genome Institute (JGI-PGF)"/>
            <person name="Daligault H."/>
            <person name="Lapidus A."/>
            <person name="Zeytun A."/>
            <person name="Nolan M."/>
            <person name="Lucas S."/>
            <person name="Del Rio T.G."/>
            <person name="Tice H."/>
            <person name="Cheng J.F."/>
            <person name="Tapia R."/>
            <person name="Han C."/>
            <person name="Goodwin L."/>
            <person name="Pitluck S."/>
            <person name="Liolios K."/>
            <person name="Pagani I."/>
            <person name="Ivanova N."/>
            <person name="Huntemann M."/>
            <person name="Mavromatis K."/>
            <person name="Mikhailova N."/>
            <person name="Pati A."/>
            <person name="Chen A."/>
            <person name="Palaniappan K."/>
            <person name="Land M."/>
            <person name="Hauser L."/>
            <person name="Brambilla E.M."/>
            <person name="Rohde M."/>
            <person name="Verbarg S."/>
            <person name="Goker M."/>
            <person name="Bristow J."/>
            <person name="Eisen J.A."/>
            <person name="Markowitz V."/>
            <person name="Hugenholtz P."/>
            <person name="Kyrpides N.C."/>
            <person name="Klenk H.P."/>
            <person name="Woyke T."/>
        </authorList>
    </citation>
    <scope>NUCLEOTIDE SEQUENCE [LARGE SCALE GENOMIC DNA]</scope>
    <source>
        <strain evidence="4">ATCC 27775 / DSM 1100 / LMG 10767 / O</strain>
    </source>
</reference>
<reference key="2">
    <citation type="submission" date="2011-04" db="EMBL/GenBank/DDBJ databases">
        <title>Complete sequence of chromosome of Haliscomenobacter hydrossis DSM 1100.</title>
        <authorList>
            <consortium name="US DOE Joint Genome Institute (JGI-PGF)"/>
            <person name="Lucas S."/>
            <person name="Han J."/>
            <person name="Lapidus A."/>
            <person name="Bruce D."/>
            <person name="Goodwin L."/>
            <person name="Pitluck S."/>
            <person name="Peters L."/>
            <person name="Kyrpides N."/>
            <person name="Mavromatis K."/>
            <person name="Ivanova N."/>
            <person name="Ovchinnikova G."/>
            <person name="Pagani I."/>
            <person name="Daligault H."/>
            <person name="Detter J.C."/>
            <person name="Han C."/>
            <person name="Land M."/>
            <person name="Hauser L."/>
            <person name="Markowitz V."/>
            <person name="Cheng J.-F."/>
            <person name="Hugenholtz P."/>
            <person name="Woyke T."/>
            <person name="Wu D."/>
            <person name="Verbarg S."/>
            <person name="Frueling A."/>
            <person name="Brambilla E."/>
            <person name="Klenk H.-P."/>
            <person name="Eisen J.A."/>
        </authorList>
    </citation>
    <scope>NUCLEOTIDE SEQUENCE</scope>
    <source>
        <strain>DSM 1100</strain>
    </source>
</reference>
<dbReference type="Proteomes" id="UP000008461">
    <property type="component" value="Chromosome"/>
</dbReference>
<evidence type="ECO:0000256" key="1">
    <source>
        <dbReference type="SAM" id="Coils"/>
    </source>
</evidence>
<keyword evidence="1" id="KW-0175">Coiled coil</keyword>
<dbReference type="KEGG" id="hhy:Halhy_4702"/>
<accession>F4KWQ3</accession>
<proteinExistence type="predicted"/>
<dbReference type="eggNOG" id="ENOG502ZM1R">
    <property type="taxonomic scope" value="Bacteria"/>
</dbReference>
<dbReference type="STRING" id="760192.Halhy_4702"/>
<protein>
    <submittedName>
        <fullName evidence="3">Uncharacterized protein</fullName>
    </submittedName>
</protein>
<dbReference type="HOGENOM" id="CLU_547209_0_0_10"/>
<evidence type="ECO:0000313" key="4">
    <source>
        <dbReference type="Proteomes" id="UP000008461"/>
    </source>
</evidence>
<gene>
    <name evidence="3" type="ordered locus">Halhy_4702</name>
</gene>
<evidence type="ECO:0000313" key="3">
    <source>
        <dbReference type="EMBL" id="AEE52536.1"/>
    </source>
</evidence>
<dbReference type="AlphaFoldDB" id="F4KWQ3"/>
<keyword evidence="2" id="KW-0732">Signal</keyword>
<evidence type="ECO:0000256" key="2">
    <source>
        <dbReference type="SAM" id="SignalP"/>
    </source>
</evidence>